<sequence>MLDFAKISDSQKDSHSWKKSTFVNSSEKLKNERTLKTINKSTLSLHIAAYENSVGTTNFVDEKKECFKQETVKQPFTDSLVSVIQKPFEFPRQQETEEAKMPEVAQFKASQRLLKNDDKPLPQKSSEI</sequence>
<evidence type="ECO:0000313" key="1">
    <source>
        <dbReference type="Proteomes" id="UP000887580"/>
    </source>
</evidence>
<name>A0AC35FBG4_9BILA</name>
<proteinExistence type="predicted"/>
<protein>
    <submittedName>
        <fullName evidence="2">Uncharacterized protein</fullName>
    </submittedName>
</protein>
<organism evidence="1 2">
    <name type="scientific">Panagrolaimus sp. PS1159</name>
    <dbReference type="NCBI Taxonomy" id="55785"/>
    <lineage>
        <taxon>Eukaryota</taxon>
        <taxon>Metazoa</taxon>
        <taxon>Ecdysozoa</taxon>
        <taxon>Nematoda</taxon>
        <taxon>Chromadorea</taxon>
        <taxon>Rhabditida</taxon>
        <taxon>Tylenchina</taxon>
        <taxon>Panagrolaimomorpha</taxon>
        <taxon>Panagrolaimoidea</taxon>
        <taxon>Panagrolaimidae</taxon>
        <taxon>Panagrolaimus</taxon>
    </lineage>
</organism>
<accession>A0AC35FBG4</accession>
<reference evidence="2" key="1">
    <citation type="submission" date="2022-11" db="UniProtKB">
        <authorList>
            <consortium name="WormBaseParasite"/>
        </authorList>
    </citation>
    <scope>IDENTIFICATION</scope>
</reference>
<evidence type="ECO:0000313" key="2">
    <source>
        <dbReference type="WBParaSite" id="PS1159_v2.g15894.t1"/>
    </source>
</evidence>
<dbReference type="Proteomes" id="UP000887580">
    <property type="component" value="Unplaced"/>
</dbReference>
<dbReference type="WBParaSite" id="PS1159_v2.g15894.t1">
    <property type="protein sequence ID" value="PS1159_v2.g15894.t1"/>
    <property type="gene ID" value="PS1159_v2.g15894"/>
</dbReference>